<proteinExistence type="predicted"/>
<accession>A0A0K0EVL5</accession>
<evidence type="ECO:0000313" key="2">
    <source>
        <dbReference type="Proteomes" id="UP000035680"/>
    </source>
</evidence>
<dbReference type="AlphaFoldDB" id="A0A0K0EVL5"/>
<organism evidence="2 3">
    <name type="scientific">Strongyloides venezuelensis</name>
    <name type="common">Threadworm</name>
    <dbReference type="NCBI Taxonomy" id="75913"/>
    <lineage>
        <taxon>Eukaryota</taxon>
        <taxon>Metazoa</taxon>
        <taxon>Ecdysozoa</taxon>
        <taxon>Nematoda</taxon>
        <taxon>Chromadorea</taxon>
        <taxon>Rhabditida</taxon>
        <taxon>Tylenchina</taxon>
        <taxon>Panagrolaimomorpha</taxon>
        <taxon>Strongyloidoidea</taxon>
        <taxon>Strongyloididae</taxon>
        <taxon>Strongyloides</taxon>
    </lineage>
</organism>
<name>A0A0K0EVL5_STRVS</name>
<reference evidence="2" key="1">
    <citation type="submission" date="2014-07" db="EMBL/GenBank/DDBJ databases">
        <authorList>
            <person name="Martin A.A"/>
            <person name="De Silva N."/>
        </authorList>
    </citation>
    <scope>NUCLEOTIDE SEQUENCE</scope>
</reference>
<keyword evidence="2" id="KW-1185">Reference proteome</keyword>
<keyword evidence="1" id="KW-1133">Transmembrane helix</keyword>
<evidence type="ECO:0000256" key="1">
    <source>
        <dbReference type="SAM" id="Phobius"/>
    </source>
</evidence>
<dbReference type="Proteomes" id="UP000035680">
    <property type="component" value="Unassembled WGS sequence"/>
</dbReference>
<dbReference type="WBParaSite" id="SVE_0056500.1">
    <property type="protein sequence ID" value="SVE_0056500.1"/>
    <property type="gene ID" value="SVE_0056500"/>
</dbReference>
<feature type="transmembrane region" description="Helical" evidence="1">
    <location>
        <begin position="67"/>
        <end position="89"/>
    </location>
</feature>
<keyword evidence="1" id="KW-0472">Membrane</keyword>
<evidence type="ECO:0000313" key="3">
    <source>
        <dbReference type="WBParaSite" id="SVE_0056500.1"/>
    </source>
</evidence>
<reference evidence="3" key="2">
    <citation type="submission" date="2015-08" db="UniProtKB">
        <authorList>
            <consortium name="WormBaseParasite"/>
        </authorList>
    </citation>
    <scope>IDENTIFICATION</scope>
</reference>
<keyword evidence="1" id="KW-0812">Transmembrane</keyword>
<sequence length="96" mass="11512">MREDVKDYGIKLDEGKELNNLQLILRIKLIFNRWSKTRYPYFFYCLPFLHNQPNNPCFFRPNSHSRLVVFLDCVLAFLSFLTVEIFSQISTLLLTF</sequence>
<protein>
    <submittedName>
        <fullName evidence="3">Uncharacterized protein</fullName>
    </submittedName>
</protein>